<dbReference type="RefSeq" id="WP_190055863.1">
    <property type="nucleotide sequence ID" value="NZ_BMWH01000002.1"/>
</dbReference>
<comment type="caution">
    <text evidence="1">The sequence shown here is derived from an EMBL/GenBank/DDBJ whole genome shotgun (WGS) entry which is preliminary data.</text>
</comment>
<reference evidence="1" key="1">
    <citation type="journal article" date="2014" name="Int. J. Syst. Evol. Microbiol.">
        <title>Complete genome sequence of Corynebacterium casei LMG S-19264T (=DSM 44701T), isolated from a smear-ripened cheese.</title>
        <authorList>
            <consortium name="US DOE Joint Genome Institute (JGI-PGF)"/>
            <person name="Walter F."/>
            <person name="Albersmeier A."/>
            <person name="Kalinowski J."/>
            <person name="Ruckert C."/>
        </authorList>
    </citation>
    <scope>NUCLEOTIDE SEQUENCE</scope>
    <source>
        <strain evidence="1">JCM 5016</strain>
    </source>
</reference>
<accession>A0A918QU70</accession>
<gene>
    <name evidence="1" type="ORF">GCM10010389_07950</name>
</gene>
<evidence type="ECO:0000313" key="1">
    <source>
        <dbReference type="EMBL" id="GGZ72965.1"/>
    </source>
</evidence>
<dbReference type="EMBL" id="BMWH01000002">
    <property type="protein sequence ID" value="GGZ72965.1"/>
    <property type="molecule type" value="Genomic_DNA"/>
</dbReference>
<name>A0A918QU70_9ACTN</name>
<reference evidence="1" key="2">
    <citation type="submission" date="2020-09" db="EMBL/GenBank/DDBJ databases">
        <authorList>
            <person name="Sun Q."/>
            <person name="Ohkuma M."/>
        </authorList>
    </citation>
    <scope>NUCLEOTIDE SEQUENCE</scope>
    <source>
        <strain evidence="1">JCM 5016</strain>
    </source>
</reference>
<dbReference type="AlphaFoldDB" id="A0A918QU70"/>
<proteinExistence type="predicted"/>
<organism evidence="1 2">
    <name type="scientific">Streptomyces echinoruber</name>
    <dbReference type="NCBI Taxonomy" id="68898"/>
    <lineage>
        <taxon>Bacteria</taxon>
        <taxon>Bacillati</taxon>
        <taxon>Actinomycetota</taxon>
        <taxon>Actinomycetes</taxon>
        <taxon>Kitasatosporales</taxon>
        <taxon>Streptomycetaceae</taxon>
        <taxon>Streptomyces</taxon>
    </lineage>
</organism>
<protein>
    <submittedName>
        <fullName evidence="1">Uncharacterized protein</fullName>
    </submittedName>
</protein>
<sequence>MALHLTGLSPDDLADVVDCLLLAAEHTADTDGELAARRLSLAHRIGDALNKLPAAP</sequence>
<dbReference type="Proteomes" id="UP000623010">
    <property type="component" value="Unassembled WGS sequence"/>
</dbReference>
<keyword evidence="2" id="KW-1185">Reference proteome</keyword>
<evidence type="ECO:0000313" key="2">
    <source>
        <dbReference type="Proteomes" id="UP000623010"/>
    </source>
</evidence>